<accession>A0A1S2V9X9</accession>
<reference evidence="2 3" key="1">
    <citation type="submission" date="2016-10" db="EMBL/GenBank/DDBJ databases">
        <title>Arsenicibacter rosenii gen. nov., sp. nov., an efficient arsenic-methylating bacterium isolated from an arsenic-contaminated paddy soil.</title>
        <authorList>
            <person name="Huang K."/>
        </authorList>
    </citation>
    <scope>NUCLEOTIDE SEQUENCE [LARGE SCALE GENOMIC DNA]</scope>
    <source>
        <strain evidence="2 3">SM-1</strain>
    </source>
</reference>
<organism evidence="2 3">
    <name type="scientific">Arsenicibacter rosenii</name>
    <dbReference type="NCBI Taxonomy" id="1750698"/>
    <lineage>
        <taxon>Bacteria</taxon>
        <taxon>Pseudomonadati</taxon>
        <taxon>Bacteroidota</taxon>
        <taxon>Cytophagia</taxon>
        <taxon>Cytophagales</taxon>
        <taxon>Spirosomataceae</taxon>
        <taxon>Arsenicibacter</taxon>
    </lineage>
</organism>
<dbReference type="EMBL" id="MORL01000073">
    <property type="protein sequence ID" value="OIN55544.1"/>
    <property type="molecule type" value="Genomic_DNA"/>
</dbReference>
<feature type="signal peptide" evidence="1">
    <location>
        <begin position="1"/>
        <end position="30"/>
    </location>
</feature>
<protein>
    <recommendedName>
        <fullName evidence="4">DUF3078 domain-containing protein</fullName>
    </recommendedName>
</protein>
<keyword evidence="3" id="KW-1185">Reference proteome</keyword>
<gene>
    <name evidence="2" type="ORF">BLX24_29615</name>
</gene>
<dbReference type="AlphaFoldDB" id="A0A1S2V9X9"/>
<evidence type="ECO:0008006" key="4">
    <source>
        <dbReference type="Google" id="ProtNLM"/>
    </source>
</evidence>
<name>A0A1S2V9X9_9BACT</name>
<evidence type="ECO:0000313" key="3">
    <source>
        <dbReference type="Proteomes" id="UP000181790"/>
    </source>
</evidence>
<feature type="chain" id="PRO_5010182394" description="DUF3078 domain-containing protein" evidence="1">
    <location>
        <begin position="31"/>
        <end position="382"/>
    </location>
</feature>
<sequence length="382" mass="43945">MPAISRVHSFTMKNLFLTLFLSLSGLVASAQEGQPVANGASKPLEFQIPVSAAFDLLGVNPSTVMRPGNIRDFKVDWSFQSYRLRPNLAIQAQPVWELFYNRPNLRKYQRAPKLMKMLSTLDISAGTVEQQTGENLFDRRLAIAGKMTLFRSKDPLDDEDLFRESTETYYQQRERLLLDRNMWLDSLNRLPPVSEHLNQRDFILTRLNGTEQLIEDMDKRQKTKISELSTLFVKQHWNASFLDVAYGRAYTFANPGLDSLKLSTDGWSVWANGCFGIGRRFLISGLIRYTAFTQRTRQNRLQQQLTAGLNIRYGSPKFNFFAEVIQQANEKLTLSDQFTMAYGGDWRFSRNVMLSYAVRTIYNRPVVLKNLVPVVSISCMMR</sequence>
<evidence type="ECO:0000313" key="2">
    <source>
        <dbReference type="EMBL" id="OIN55544.1"/>
    </source>
</evidence>
<dbReference type="Proteomes" id="UP000181790">
    <property type="component" value="Unassembled WGS sequence"/>
</dbReference>
<keyword evidence="1" id="KW-0732">Signal</keyword>
<comment type="caution">
    <text evidence="2">The sequence shown here is derived from an EMBL/GenBank/DDBJ whole genome shotgun (WGS) entry which is preliminary data.</text>
</comment>
<evidence type="ECO:0000256" key="1">
    <source>
        <dbReference type="SAM" id="SignalP"/>
    </source>
</evidence>
<proteinExistence type="predicted"/>